<dbReference type="EMBL" id="JBHUGY010000016">
    <property type="protein sequence ID" value="MFD2053208.1"/>
    <property type="molecule type" value="Genomic_DNA"/>
</dbReference>
<dbReference type="SUPFAM" id="SSF55469">
    <property type="entry name" value="FMN-dependent nitroreductase-like"/>
    <property type="match status" value="1"/>
</dbReference>
<dbReference type="Proteomes" id="UP001597349">
    <property type="component" value="Unassembled WGS sequence"/>
</dbReference>
<proteinExistence type="predicted"/>
<dbReference type="Gene3D" id="3.40.109.10">
    <property type="entry name" value="NADH Oxidase"/>
    <property type="match status" value="1"/>
</dbReference>
<keyword evidence="2" id="KW-1185">Reference proteome</keyword>
<evidence type="ECO:0008006" key="3">
    <source>
        <dbReference type="Google" id="ProtNLM"/>
    </source>
</evidence>
<evidence type="ECO:0000313" key="2">
    <source>
        <dbReference type="Proteomes" id="UP001597349"/>
    </source>
</evidence>
<dbReference type="RefSeq" id="WP_379018034.1">
    <property type="nucleotide sequence ID" value="NZ_JBHUGY010000016.1"/>
</dbReference>
<reference evidence="2" key="1">
    <citation type="journal article" date="2019" name="Int. J. Syst. Evol. Microbiol.">
        <title>The Global Catalogue of Microorganisms (GCM) 10K type strain sequencing project: providing services to taxonomists for standard genome sequencing and annotation.</title>
        <authorList>
            <consortium name="The Broad Institute Genomics Platform"/>
            <consortium name="The Broad Institute Genome Sequencing Center for Infectious Disease"/>
            <person name="Wu L."/>
            <person name="Ma J."/>
        </authorList>
    </citation>
    <scope>NUCLEOTIDE SEQUENCE [LARGE SCALE GENOMIC DNA]</scope>
    <source>
        <strain evidence="2">CGMCC 1.16226</strain>
    </source>
</reference>
<gene>
    <name evidence="1" type="ORF">ACFSQT_08845</name>
</gene>
<dbReference type="InterPro" id="IPR000415">
    <property type="entry name" value="Nitroreductase-like"/>
</dbReference>
<evidence type="ECO:0000313" key="1">
    <source>
        <dbReference type="EMBL" id="MFD2053208.1"/>
    </source>
</evidence>
<accession>A0ABW4WBN5</accession>
<organism evidence="1 2">
    <name type="scientific">Mesorhizobium calcicola</name>
    <dbReference type="NCBI Taxonomy" id="1300310"/>
    <lineage>
        <taxon>Bacteria</taxon>
        <taxon>Pseudomonadati</taxon>
        <taxon>Pseudomonadota</taxon>
        <taxon>Alphaproteobacteria</taxon>
        <taxon>Hyphomicrobiales</taxon>
        <taxon>Phyllobacteriaceae</taxon>
        <taxon>Mesorhizobium</taxon>
    </lineage>
</organism>
<sequence>MIRELPKPEEQRDRSFIDVMESRRSATGGPVSWQEIEALLWYACRTREFRGIGRAGVPLEHRISPSAGGLHAIQIICQMSNSDRAARAYLPTRHAAALLCVSSQAAELNREQVKAVLGIASGCTLRLIADLSKIDAAYVNGESLAWRDAGVVSATLSFVAEWLGLRSNVLGFSGNAYLPLIGFPTNRFMAVGAVQISSSA</sequence>
<name>A0ABW4WBN5_9HYPH</name>
<protein>
    <recommendedName>
        <fullName evidence="3">Nitroreductase domain-containing protein</fullName>
    </recommendedName>
</protein>
<comment type="caution">
    <text evidence="1">The sequence shown here is derived from an EMBL/GenBank/DDBJ whole genome shotgun (WGS) entry which is preliminary data.</text>
</comment>